<gene>
    <name evidence="1" type="ORF">DFQ45_10312</name>
</gene>
<sequence>MRQWRIKFFASLCLLAFLAGLMLGKLLKPDPAQPARLLQVDMLGPELDLCFSRLPKAAVIDEDGVFAMLFAVEQAEARQGVLSLPEGDAASWRLTPRSDGMQLGIVSLQPLQGRWERVAGMKSCIRVSVSVRR</sequence>
<keyword evidence="2" id="KW-1185">Reference proteome</keyword>
<accession>A0A4R6U314</accession>
<dbReference type="Proteomes" id="UP000294575">
    <property type="component" value="Unassembled WGS sequence"/>
</dbReference>
<organism evidence="1 2">
    <name type="scientific">Thiopseudomonas denitrificans</name>
    <dbReference type="NCBI Taxonomy" id="1501432"/>
    <lineage>
        <taxon>Bacteria</taxon>
        <taxon>Pseudomonadati</taxon>
        <taxon>Pseudomonadota</taxon>
        <taxon>Gammaproteobacteria</taxon>
        <taxon>Pseudomonadales</taxon>
        <taxon>Pseudomonadaceae</taxon>
        <taxon>Thiopseudomonas</taxon>
    </lineage>
</organism>
<dbReference type="EMBL" id="SNYK01000003">
    <property type="protein sequence ID" value="TDQ38849.1"/>
    <property type="molecule type" value="Genomic_DNA"/>
</dbReference>
<reference evidence="1 2" key="1">
    <citation type="submission" date="2019-03" db="EMBL/GenBank/DDBJ databases">
        <title>Genomic Encyclopedia of Type Strains, Phase IV (KMG-IV): sequencing the most valuable type-strain genomes for metagenomic binning, comparative biology and taxonomic classification.</title>
        <authorList>
            <person name="Goeker M."/>
        </authorList>
    </citation>
    <scope>NUCLEOTIDE SEQUENCE [LARGE SCALE GENOMIC DNA]</scope>
    <source>
        <strain evidence="1 2">DSM 28679</strain>
    </source>
</reference>
<evidence type="ECO:0000313" key="2">
    <source>
        <dbReference type="Proteomes" id="UP000294575"/>
    </source>
</evidence>
<dbReference type="AlphaFoldDB" id="A0A4R6U314"/>
<evidence type="ECO:0000313" key="1">
    <source>
        <dbReference type="EMBL" id="TDQ38849.1"/>
    </source>
</evidence>
<dbReference type="RefSeq" id="WP_101497833.1">
    <property type="nucleotide sequence ID" value="NZ_LNJZ01000009.1"/>
</dbReference>
<comment type="caution">
    <text evidence="1">The sequence shown here is derived from an EMBL/GenBank/DDBJ whole genome shotgun (WGS) entry which is preliminary data.</text>
</comment>
<proteinExistence type="predicted"/>
<protein>
    <submittedName>
        <fullName evidence="1">Uncharacterized protein</fullName>
    </submittedName>
</protein>
<name>A0A4R6U314_9GAMM</name>